<evidence type="ECO:0000259" key="2">
    <source>
        <dbReference type="Pfam" id="PF10180"/>
    </source>
</evidence>
<dbReference type="InterPro" id="IPR019327">
    <property type="entry name" value="WKF"/>
</dbReference>
<dbReference type="PANTHER" id="PTHR22306:SF2">
    <property type="entry name" value="CHROMOSOME 7 OPEN READING FRAME 50"/>
    <property type="match status" value="1"/>
</dbReference>
<dbReference type="EMBL" id="QQZK01000071">
    <property type="protein sequence ID" value="KAF5098567.1"/>
    <property type="molecule type" value="Genomic_DNA"/>
</dbReference>
<dbReference type="PANTHER" id="PTHR22306">
    <property type="entry name" value="CHROMOSOME 7 OPEN READING FRAME 50"/>
    <property type="match status" value="1"/>
</dbReference>
<feature type="region of interest" description="Disordered" evidence="1">
    <location>
        <begin position="229"/>
        <end position="285"/>
    </location>
</feature>
<organism evidence="3 4">
    <name type="scientific">Geotrichum candidum</name>
    <name type="common">Oospora lactis</name>
    <name type="synonym">Dipodascus geotrichum</name>
    <dbReference type="NCBI Taxonomy" id="1173061"/>
    <lineage>
        <taxon>Eukaryota</taxon>
        <taxon>Fungi</taxon>
        <taxon>Dikarya</taxon>
        <taxon>Ascomycota</taxon>
        <taxon>Saccharomycotina</taxon>
        <taxon>Dipodascomycetes</taxon>
        <taxon>Dipodascales</taxon>
        <taxon>Dipodascaceae</taxon>
        <taxon>Geotrichum</taxon>
    </lineage>
</organism>
<accession>A0A9P5KSL5</accession>
<feature type="compositionally biased region" description="Polar residues" evidence="1">
    <location>
        <begin position="27"/>
        <end position="47"/>
    </location>
</feature>
<feature type="region of interest" description="Disordered" evidence="1">
    <location>
        <begin position="153"/>
        <end position="211"/>
    </location>
</feature>
<feature type="region of interest" description="Disordered" evidence="1">
    <location>
        <begin position="20"/>
        <end position="79"/>
    </location>
</feature>
<reference evidence="3" key="2">
    <citation type="submission" date="2020-01" db="EMBL/GenBank/DDBJ databases">
        <authorList>
            <person name="Perkins V."/>
            <person name="Lessard M.-H."/>
            <person name="Dugat-Bony E."/>
            <person name="Frenette M."/>
            <person name="Labrie S."/>
        </authorList>
    </citation>
    <scope>NUCLEOTIDE SEQUENCE</scope>
    <source>
        <strain evidence="3">LMA-70</strain>
    </source>
</reference>
<evidence type="ECO:0000313" key="3">
    <source>
        <dbReference type="EMBL" id="KAF5098567.1"/>
    </source>
</evidence>
<proteinExistence type="predicted"/>
<reference evidence="3" key="1">
    <citation type="journal article" date="2020" name="Front. Microbiol.">
        <title>Phenotypic and Genetic Characterization of the Cheese Ripening Yeast Geotrichum candidum.</title>
        <authorList>
            <person name="Perkins V."/>
            <person name="Vignola S."/>
            <person name="Lessard M.H."/>
            <person name="Plante P.L."/>
            <person name="Corbeil J."/>
            <person name="Dugat-Bony E."/>
            <person name="Frenette M."/>
            <person name="Labrie S."/>
        </authorList>
    </citation>
    <scope>NUCLEOTIDE SEQUENCE</scope>
    <source>
        <strain evidence="3">LMA-70</strain>
    </source>
</reference>
<feature type="compositionally biased region" description="Basic residues" evidence="1">
    <location>
        <begin position="266"/>
        <end position="285"/>
    </location>
</feature>
<feature type="compositionally biased region" description="Basic and acidic residues" evidence="1">
    <location>
        <begin position="48"/>
        <end position="60"/>
    </location>
</feature>
<protein>
    <recommendedName>
        <fullName evidence="2">WKF domain-containing protein</fullName>
    </recommendedName>
</protein>
<dbReference type="Pfam" id="PF10180">
    <property type="entry name" value="WKF"/>
    <property type="match status" value="1"/>
</dbReference>
<dbReference type="Proteomes" id="UP000750522">
    <property type="component" value="Unassembled WGS sequence"/>
</dbReference>
<feature type="domain" description="WKF" evidence="2">
    <location>
        <begin position="84"/>
        <end position="139"/>
    </location>
</feature>
<evidence type="ECO:0000256" key="1">
    <source>
        <dbReference type="SAM" id="MobiDB-lite"/>
    </source>
</evidence>
<name>A0A9P5KSL5_GEOCN</name>
<sequence>MSTPVIPAWKKLGLKVKEDIRKDPLTGQVQATPASNKPATSDNNNNKRSADSIEDSEKTKKPPKRVKVPKAERKAPPESDNLVYLRQYHTDRDNWKFSKQKQNWILKNIYEIQADYVDHLMAYLKGLQGGARERVTQESFEIITHWNEYMKAPAEPEAEAEAKDEEKKEEDTTTDETKDNNDEKTTKKAKKEDAPPPPPTEPKARRAQTIFNALTGNLVPLELLEEEVTAVPDATPTSAENETPVAEKEVLQSEEPEKKTEEKKDKKEKKSKKEKKDKSSKKSHK</sequence>
<dbReference type="AlphaFoldDB" id="A0A9P5KSL5"/>
<feature type="compositionally biased region" description="Basic and acidic residues" evidence="1">
    <location>
        <begin position="160"/>
        <end position="194"/>
    </location>
</feature>
<evidence type="ECO:0000313" key="4">
    <source>
        <dbReference type="Proteomes" id="UP000750522"/>
    </source>
</evidence>
<gene>
    <name evidence="3" type="ORF">DV451_003301</name>
</gene>
<feature type="compositionally biased region" description="Basic and acidic residues" evidence="1">
    <location>
        <begin position="245"/>
        <end position="265"/>
    </location>
</feature>
<comment type="caution">
    <text evidence="3">The sequence shown here is derived from an EMBL/GenBank/DDBJ whole genome shotgun (WGS) entry which is preliminary data.</text>
</comment>